<name>A0A437LH77_9BURK</name>
<dbReference type="Pfam" id="PF00657">
    <property type="entry name" value="Lipase_GDSL"/>
    <property type="match status" value="1"/>
</dbReference>
<protein>
    <submittedName>
        <fullName evidence="1">Esterase</fullName>
    </submittedName>
</protein>
<dbReference type="InterPro" id="IPR036514">
    <property type="entry name" value="SGNH_hydro_sf"/>
</dbReference>
<organism evidence="1 2">
    <name type="scientific">Inhella crocodyli</name>
    <dbReference type="NCBI Taxonomy" id="2499851"/>
    <lineage>
        <taxon>Bacteria</taxon>
        <taxon>Pseudomonadati</taxon>
        <taxon>Pseudomonadota</taxon>
        <taxon>Betaproteobacteria</taxon>
        <taxon>Burkholderiales</taxon>
        <taxon>Sphaerotilaceae</taxon>
        <taxon>Inhella</taxon>
    </lineage>
</organism>
<dbReference type="SUPFAM" id="SSF52266">
    <property type="entry name" value="SGNH hydrolase"/>
    <property type="match status" value="1"/>
</dbReference>
<dbReference type="GO" id="GO:0016788">
    <property type="term" value="F:hydrolase activity, acting on ester bonds"/>
    <property type="evidence" value="ECO:0007669"/>
    <property type="project" value="InterPro"/>
</dbReference>
<evidence type="ECO:0000313" key="1">
    <source>
        <dbReference type="EMBL" id="RVT84728.1"/>
    </source>
</evidence>
<dbReference type="PROSITE" id="PS51257">
    <property type="entry name" value="PROKAR_LIPOPROTEIN"/>
    <property type="match status" value="1"/>
</dbReference>
<sequence>MNAARWRLGLLATSLTALLVACGGGGGQVEPFKPTRLLSFGDESSLVLPDGRRYGISDFKRNATDGTIIAPATLDCAASPVWTQTLANNFGLVMAACNPEAKTVTAFQYATLGAKVADIKTQVDQHLASGTVGPKDLITIMAGSNDVVELYQQYPALTEAQIKDQLTVRARALAAQVNRLANANGRIVVSTIADLGLTPYGLAQKAANTDTDRAALLTRLTETFNTAMRLDLLNDGRLIGLVLLDESISQVVRFPSLQSLANVTAAACATPLPNCTTSTLVADANANTWLWADAQRLSPRGQALLGQLALTRAVNNPF</sequence>
<keyword evidence="2" id="KW-1185">Reference proteome</keyword>
<dbReference type="EMBL" id="SACM01000003">
    <property type="protein sequence ID" value="RVT84728.1"/>
    <property type="molecule type" value="Genomic_DNA"/>
</dbReference>
<accession>A0A437LH77</accession>
<dbReference type="Gene3D" id="3.40.50.1110">
    <property type="entry name" value="SGNH hydrolase"/>
    <property type="match status" value="1"/>
</dbReference>
<gene>
    <name evidence="1" type="ORF">EOD73_11390</name>
</gene>
<dbReference type="InterPro" id="IPR001087">
    <property type="entry name" value="GDSL"/>
</dbReference>
<dbReference type="AlphaFoldDB" id="A0A437LH77"/>
<dbReference type="RefSeq" id="WP_127683129.1">
    <property type="nucleotide sequence ID" value="NZ_SACM01000003.1"/>
</dbReference>
<dbReference type="OrthoDB" id="9148933at2"/>
<evidence type="ECO:0000313" key="2">
    <source>
        <dbReference type="Proteomes" id="UP000288587"/>
    </source>
</evidence>
<proteinExistence type="predicted"/>
<dbReference type="Proteomes" id="UP000288587">
    <property type="component" value="Unassembled WGS sequence"/>
</dbReference>
<comment type="caution">
    <text evidence="1">The sequence shown here is derived from an EMBL/GenBank/DDBJ whole genome shotgun (WGS) entry which is preliminary data.</text>
</comment>
<reference evidence="1 2" key="1">
    <citation type="submission" date="2019-01" db="EMBL/GenBank/DDBJ databases">
        <authorList>
            <person name="Chen W.-M."/>
        </authorList>
    </citation>
    <scope>NUCLEOTIDE SEQUENCE [LARGE SCALE GENOMIC DNA]</scope>
    <source>
        <strain evidence="1 2">CCP-18</strain>
    </source>
</reference>